<evidence type="ECO:0000259" key="2">
    <source>
        <dbReference type="PROSITE" id="PS50206"/>
    </source>
</evidence>
<feature type="transmembrane region" description="Helical" evidence="1">
    <location>
        <begin position="34"/>
        <end position="59"/>
    </location>
</feature>
<dbReference type="Gene3D" id="3.40.250.10">
    <property type="entry name" value="Rhodanese-like domain"/>
    <property type="match status" value="1"/>
</dbReference>
<gene>
    <name evidence="3" type="ORF">M3P21_11895</name>
</gene>
<reference evidence="3" key="1">
    <citation type="submission" date="2022-05" db="EMBL/GenBank/DDBJ databases">
        <authorList>
            <person name="Park J.-S."/>
        </authorList>
    </citation>
    <scope>NUCLEOTIDE SEQUENCE</scope>
    <source>
        <strain evidence="3">2012CJ41-6</strain>
    </source>
</reference>
<feature type="domain" description="Rhodanese" evidence="2">
    <location>
        <begin position="18"/>
        <end position="67"/>
    </location>
</feature>
<dbReference type="Proteomes" id="UP001203880">
    <property type="component" value="Unassembled WGS sequence"/>
</dbReference>
<evidence type="ECO:0000313" key="3">
    <source>
        <dbReference type="EMBL" id="MCL6284229.1"/>
    </source>
</evidence>
<accession>A0ABT0Q2Y1</accession>
<protein>
    <submittedName>
        <fullName evidence="3">Rhodanese-like domain-containing protein</fullName>
    </submittedName>
</protein>
<keyword evidence="1" id="KW-0472">Membrane</keyword>
<dbReference type="RefSeq" id="WP_249710224.1">
    <property type="nucleotide sequence ID" value="NZ_JAMFMB010000013.1"/>
</dbReference>
<dbReference type="SUPFAM" id="SSF52821">
    <property type="entry name" value="Rhodanese/Cell cycle control phosphatase"/>
    <property type="match status" value="1"/>
</dbReference>
<dbReference type="PROSITE" id="PS50206">
    <property type="entry name" value="RHODANESE_3"/>
    <property type="match status" value="1"/>
</dbReference>
<proteinExistence type="predicted"/>
<keyword evidence="1" id="KW-0812">Transmembrane</keyword>
<dbReference type="InterPro" id="IPR001763">
    <property type="entry name" value="Rhodanese-like_dom"/>
</dbReference>
<comment type="caution">
    <text evidence="3">The sequence shown here is derived from an EMBL/GenBank/DDBJ whole genome shotgun (WGS) entry which is preliminary data.</text>
</comment>
<name>A0ABT0Q2Y1_9RHOB</name>
<dbReference type="InterPro" id="IPR036873">
    <property type="entry name" value="Rhodanese-like_dom_sf"/>
</dbReference>
<dbReference type="Pfam" id="PF00581">
    <property type="entry name" value="Rhodanese"/>
    <property type="match status" value="1"/>
</dbReference>
<evidence type="ECO:0000313" key="4">
    <source>
        <dbReference type="Proteomes" id="UP001203880"/>
    </source>
</evidence>
<keyword evidence="1" id="KW-1133">Transmembrane helix</keyword>
<keyword evidence="4" id="KW-1185">Reference proteome</keyword>
<organism evidence="3 4">
    <name type="scientific">Ruegeria spongiae</name>
    <dbReference type="NCBI Taxonomy" id="2942209"/>
    <lineage>
        <taxon>Bacteria</taxon>
        <taxon>Pseudomonadati</taxon>
        <taxon>Pseudomonadota</taxon>
        <taxon>Alphaproteobacteria</taxon>
        <taxon>Rhodobacterales</taxon>
        <taxon>Roseobacteraceae</taxon>
        <taxon>Ruegeria</taxon>
    </lineage>
</organism>
<dbReference type="EMBL" id="JAMFMB010000013">
    <property type="protein sequence ID" value="MCL6284229.1"/>
    <property type="molecule type" value="Genomic_DNA"/>
</dbReference>
<sequence length="75" mass="7962">MMEFHINPESPAHMPAFNKDKTYIFYCASGGRSALAALVATAIGLAPVAILAGCIAAWIKAGWSLAVELSERDQP</sequence>
<evidence type="ECO:0000256" key="1">
    <source>
        <dbReference type="SAM" id="Phobius"/>
    </source>
</evidence>